<evidence type="ECO:0000256" key="3">
    <source>
        <dbReference type="ARBA" id="ARBA00022840"/>
    </source>
</evidence>
<dbReference type="Proteomes" id="UP000008915">
    <property type="component" value="Chromosome"/>
</dbReference>
<dbReference type="InterPro" id="IPR008995">
    <property type="entry name" value="Mo/tungstate-bd_C_term_dom"/>
</dbReference>
<reference evidence="5 6" key="1">
    <citation type="journal article" date="2010" name="Stand. Genomic Sci.">
        <title>Complete genome sequence of Thermaerobacter marianensis type strain (7p75a).</title>
        <authorList>
            <person name="Han C."/>
            <person name="Gu W."/>
            <person name="Zhang X."/>
            <person name="Lapidus A."/>
            <person name="Nolan M."/>
            <person name="Copeland A."/>
            <person name="Lucas S."/>
            <person name="Del Rio T.G."/>
            <person name="Tice H."/>
            <person name="Cheng J.F."/>
            <person name="Tapia R."/>
            <person name="Goodwin L."/>
            <person name="Pitluck S."/>
            <person name="Pagani I."/>
            <person name="Ivanova N."/>
            <person name="Mavromatis K."/>
            <person name="Mikhailova N."/>
            <person name="Pati A."/>
            <person name="Chen A."/>
            <person name="Palaniappan K."/>
            <person name="Land M."/>
            <person name="Hauser L."/>
            <person name="Chang Y.J."/>
            <person name="Jeffries C.D."/>
            <person name="Schneider S."/>
            <person name="Rohde M."/>
            <person name="Goker M."/>
            <person name="Pukall R."/>
            <person name="Woyke T."/>
            <person name="Bristow J."/>
            <person name="Eisen J.A."/>
            <person name="Markowitz V."/>
            <person name="Hugenholtz P."/>
            <person name="Kyrpides N.C."/>
            <person name="Klenk H.P."/>
            <person name="Detter J.C."/>
        </authorList>
    </citation>
    <scope>NUCLEOTIDE SEQUENCE [LARGE SCALE GENOMIC DNA]</scope>
    <source>
        <strain evidence="6">ATCC 700841 / DSM 12885 / JCM 10246 / 7p75a</strain>
    </source>
</reference>
<dbReference type="InterPro" id="IPR027417">
    <property type="entry name" value="P-loop_NTPase"/>
</dbReference>
<proteinExistence type="predicted"/>
<dbReference type="InterPro" id="IPR003439">
    <property type="entry name" value="ABC_transporter-like_ATP-bd"/>
</dbReference>
<dbReference type="GO" id="GO:0005524">
    <property type="term" value="F:ATP binding"/>
    <property type="evidence" value="ECO:0007669"/>
    <property type="project" value="UniProtKB-KW"/>
</dbReference>
<dbReference type="GO" id="GO:0055052">
    <property type="term" value="C:ATP-binding cassette (ABC) transporter complex, substrate-binding subunit-containing"/>
    <property type="evidence" value="ECO:0007669"/>
    <property type="project" value="TreeGrafter"/>
</dbReference>
<dbReference type="SUPFAM" id="SSF50331">
    <property type="entry name" value="MOP-like"/>
    <property type="match status" value="1"/>
</dbReference>
<dbReference type="InterPro" id="IPR013611">
    <property type="entry name" value="Transp-assoc_OB_typ2"/>
</dbReference>
<dbReference type="GO" id="GO:0016887">
    <property type="term" value="F:ATP hydrolysis activity"/>
    <property type="evidence" value="ECO:0007669"/>
    <property type="project" value="InterPro"/>
</dbReference>
<dbReference type="RefSeq" id="WP_013496283.1">
    <property type="nucleotide sequence ID" value="NC_014831.1"/>
</dbReference>
<evidence type="ECO:0000256" key="1">
    <source>
        <dbReference type="ARBA" id="ARBA00022448"/>
    </source>
</evidence>
<dbReference type="PANTHER" id="PTHR43875:SF1">
    <property type="entry name" value="OSMOPROTECTIVE COMPOUNDS UPTAKE ATP-BINDING PROTEIN GGTA"/>
    <property type="match status" value="1"/>
</dbReference>
<dbReference type="InterPro" id="IPR012340">
    <property type="entry name" value="NA-bd_OB-fold"/>
</dbReference>
<dbReference type="FunFam" id="3.40.50.300:FF:000042">
    <property type="entry name" value="Maltose/maltodextrin ABC transporter, ATP-binding protein"/>
    <property type="match status" value="1"/>
</dbReference>
<evidence type="ECO:0000259" key="4">
    <source>
        <dbReference type="PROSITE" id="PS50893"/>
    </source>
</evidence>
<dbReference type="Gene3D" id="2.40.50.100">
    <property type="match status" value="1"/>
</dbReference>
<dbReference type="OrthoDB" id="9802264at2"/>
<dbReference type="Gene3D" id="3.40.50.300">
    <property type="entry name" value="P-loop containing nucleotide triphosphate hydrolases"/>
    <property type="match status" value="1"/>
</dbReference>
<dbReference type="KEGG" id="tmr:Tmar_1885"/>
<dbReference type="SUPFAM" id="SSF52540">
    <property type="entry name" value="P-loop containing nucleoside triphosphate hydrolases"/>
    <property type="match status" value="1"/>
</dbReference>
<evidence type="ECO:0000313" key="5">
    <source>
        <dbReference type="EMBL" id="ADU51982.1"/>
    </source>
</evidence>
<organism evidence="5 6">
    <name type="scientific">Thermaerobacter marianensis (strain ATCC 700841 / DSM 12885 / JCM 10246 / 7p75a)</name>
    <dbReference type="NCBI Taxonomy" id="644966"/>
    <lineage>
        <taxon>Bacteria</taxon>
        <taxon>Bacillati</taxon>
        <taxon>Bacillota</taxon>
        <taxon>Clostridia</taxon>
        <taxon>Eubacteriales</taxon>
        <taxon>Clostridiales Family XVII. Incertae Sedis</taxon>
        <taxon>Thermaerobacter</taxon>
    </lineage>
</organism>
<dbReference type="HOGENOM" id="CLU_000604_1_1_9"/>
<dbReference type="PROSITE" id="PS00211">
    <property type="entry name" value="ABC_TRANSPORTER_1"/>
    <property type="match status" value="1"/>
</dbReference>
<dbReference type="AlphaFoldDB" id="E6SIN8"/>
<evidence type="ECO:0000256" key="2">
    <source>
        <dbReference type="ARBA" id="ARBA00022741"/>
    </source>
</evidence>
<dbReference type="PROSITE" id="PS50893">
    <property type="entry name" value="ABC_TRANSPORTER_2"/>
    <property type="match status" value="1"/>
</dbReference>
<dbReference type="Gene3D" id="2.40.50.140">
    <property type="entry name" value="Nucleic acid-binding proteins"/>
    <property type="match status" value="1"/>
</dbReference>
<dbReference type="Pfam" id="PF00005">
    <property type="entry name" value="ABC_tran"/>
    <property type="match status" value="1"/>
</dbReference>
<dbReference type="InterPro" id="IPR015855">
    <property type="entry name" value="ABC_transpr_MalK-like"/>
</dbReference>
<sequence length="395" mass="44124">MQDRGAIRFEGATKRFDGVTALDRLDLTVEPGERLVLLGPSGCGKSTALRLVAGLEELTDGELYIDGRPASRWAPGERDVAMVFQNYAIYPHLDVFENIAFGLRLRRVPEAEIRQRVGRVTELLGLDKLLRRKPRELSGGQRQRVALGRALVRDARILLMDEPLSNLDAQLRVRFRTELIELHRRWGATMLYVTHDQVEALTLGDRVAVLREGRLQQVDTPERIYWRPVNTFVATFVGTPPMNLVPVRIRGTHVQLGDHSLRLPERRAAFLARYRREEWLLGVRPESVFVERANEPRPGAGERAALRVPGRVHLCEFLGGQVVVHVEVGTNLRLQALVPSDRRVAEGEAVSVLVPEEQLYFFVPETGTAVYPDEGGTAHREAALALGAGAAEGRG</sequence>
<dbReference type="InterPro" id="IPR047641">
    <property type="entry name" value="ABC_transpr_MalK/UgpC-like"/>
</dbReference>
<dbReference type="eggNOG" id="COG3842">
    <property type="taxonomic scope" value="Bacteria"/>
</dbReference>
<keyword evidence="1" id="KW-0813">Transport</keyword>
<dbReference type="Pfam" id="PF08402">
    <property type="entry name" value="TOBE_2"/>
    <property type="match status" value="1"/>
</dbReference>
<dbReference type="PANTHER" id="PTHR43875">
    <property type="entry name" value="MALTODEXTRIN IMPORT ATP-BINDING PROTEIN MSMX"/>
    <property type="match status" value="1"/>
</dbReference>
<protein>
    <submittedName>
        <fullName evidence="5">Carbohydrate ABC transporter ATP-binding protein, CUT1 family</fullName>
    </submittedName>
</protein>
<keyword evidence="2" id="KW-0547">Nucleotide-binding</keyword>
<dbReference type="InterPro" id="IPR017871">
    <property type="entry name" value="ABC_transporter-like_CS"/>
</dbReference>
<dbReference type="GO" id="GO:0140359">
    <property type="term" value="F:ABC-type transporter activity"/>
    <property type="evidence" value="ECO:0007669"/>
    <property type="project" value="InterPro"/>
</dbReference>
<dbReference type="CDD" id="cd03301">
    <property type="entry name" value="ABC_MalK_N"/>
    <property type="match status" value="1"/>
</dbReference>
<dbReference type="SMART" id="SM00382">
    <property type="entry name" value="AAA"/>
    <property type="match status" value="1"/>
</dbReference>
<reference evidence="6" key="2">
    <citation type="journal article" date="2010" name="Stand. Genomic Sci.">
        <title>Complete genome sequence of Thermaerobacter marianensis type strain (7p75aT).</title>
        <authorList>
            <person name="Han C."/>
            <person name="Gu W."/>
            <person name="Zhang X."/>
            <person name="Lapidus A."/>
            <person name="Nolan M."/>
            <person name="Copeland A."/>
            <person name="Lucas S."/>
            <person name="Glavina Del Rio T."/>
            <person name="Tice H."/>
            <person name="Cheng J."/>
            <person name="Tapia R."/>
            <person name="Goodwin L."/>
            <person name="Pitluck S."/>
            <person name="Pagani I."/>
            <person name="Ivanova N."/>
            <person name="Mavromatis K."/>
            <person name="Mikhailova N."/>
            <person name="Pati A."/>
            <person name="Chen A."/>
            <person name="Palaniappan K."/>
            <person name="Land M."/>
            <person name="Hauser L."/>
            <person name="Chang Y."/>
            <person name="Jeffries C."/>
            <person name="Schneider S."/>
            <person name="Rohde M."/>
            <person name="Goker M."/>
            <person name="Pukall R."/>
            <person name="Woyke T."/>
            <person name="Bristow J."/>
            <person name="Eisen J."/>
            <person name="Markowitz V."/>
            <person name="Hugenholtz P."/>
            <person name="Kyrpides N."/>
            <person name="Klenk H."/>
            <person name="Detter J."/>
        </authorList>
    </citation>
    <scope>NUCLEOTIDE SEQUENCE [LARGE SCALE GENOMIC DNA]</scope>
    <source>
        <strain evidence="6">ATCC 700841 / DSM 12885 / JCM 10246 / 7p75a</strain>
    </source>
</reference>
<keyword evidence="6" id="KW-1185">Reference proteome</keyword>
<evidence type="ECO:0000313" key="6">
    <source>
        <dbReference type="Proteomes" id="UP000008915"/>
    </source>
</evidence>
<dbReference type="STRING" id="644966.Tmar_1885"/>
<gene>
    <name evidence="5" type="ordered locus">Tmar_1885</name>
</gene>
<dbReference type="EMBL" id="CP002344">
    <property type="protein sequence ID" value="ADU51982.1"/>
    <property type="molecule type" value="Genomic_DNA"/>
</dbReference>
<keyword evidence="3 5" id="KW-0067">ATP-binding</keyword>
<accession>E6SIN8</accession>
<dbReference type="InterPro" id="IPR003593">
    <property type="entry name" value="AAA+_ATPase"/>
</dbReference>
<feature type="domain" description="ABC transporter" evidence="4">
    <location>
        <begin position="7"/>
        <end position="237"/>
    </location>
</feature>
<dbReference type="GO" id="GO:0008643">
    <property type="term" value="P:carbohydrate transport"/>
    <property type="evidence" value="ECO:0007669"/>
    <property type="project" value="InterPro"/>
</dbReference>
<name>E6SIN8_THEM7</name>